<feature type="region of interest" description="Disordered" evidence="14">
    <location>
        <begin position="84"/>
        <end position="135"/>
    </location>
</feature>
<feature type="region of interest" description="Disordered" evidence="14">
    <location>
        <begin position="1777"/>
        <end position="2101"/>
    </location>
</feature>
<feature type="region of interest" description="Disordered" evidence="14">
    <location>
        <begin position="787"/>
        <end position="1233"/>
    </location>
</feature>
<feature type="compositionally biased region" description="Acidic residues" evidence="14">
    <location>
        <begin position="1894"/>
        <end position="1914"/>
    </location>
</feature>
<feature type="compositionally biased region" description="Pro residues" evidence="14">
    <location>
        <begin position="1122"/>
        <end position="1133"/>
    </location>
</feature>
<feature type="compositionally biased region" description="Pro residues" evidence="14">
    <location>
        <begin position="1169"/>
        <end position="1186"/>
    </location>
</feature>
<feature type="compositionally biased region" description="Acidic residues" evidence="14">
    <location>
        <begin position="105"/>
        <end position="132"/>
    </location>
</feature>
<dbReference type="SMART" id="SM01291">
    <property type="entry name" value="N-SET"/>
    <property type="match status" value="1"/>
</dbReference>
<gene>
    <name evidence="19" type="ORF">PLEPLA_LOCUS26633</name>
</gene>
<feature type="domain" description="SET" evidence="17">
    <location>
        <begin position="2577"/>
        <end position="2694"/>
    </location>
</feature>
<dbReference type="CDD" id="cd12548">
    <property type="entry name" value="RRM_Set1A"/>
    <property type="match status" value="1"/>
</dbReference>
<evidence type="ECO:0008006" key="21">
    <source>
        <dbReference type="Google" id="ProtNLM"/>
    </source>
</evidence>
<evidence type="ECO:0000256" key="13">
    <source>
        <dbReference type="PROSITE-ProRule" id="PRU00176"/>
    </source>
</evidence>
<dbReference type="Pfam" id="PF11764">
    <property type="entry name" value="N-SET"/>
    <property type="match status" value="1"/>
</dbReference>
<keyword evidence="10" id="KW-0010">Activator</keyword>
<feature type="compositionally biased region" description="Basic and acidic residues" evidence="14">
    <location>
        <begin position="1032"/>
        <end position="1043"/>
    </location>
</feature>
<evidence type="ECO:0000256" key="15">
    <source>
        <dbReference type="SAM" id="Phobius"/>
    </source>
</evidence>
<evidence type="ECO:0000256" key="9">
    <source>
        <dbReference type="ARBA" id="ARBA00023015"/>
    </source>
</evidence>
<feature type="domain" description="RRM" evidence="16">
    <location>
        <begin position="615"/>
        <end position="703"/>
    </location>
</feature>
<evidence type="ECO:0000259" key="16">
    <source>
        <dbReference type="PROSITE" id="PS50102"/>
    </source>
</evidence>
<name>A0A9N7UWU2_PLEPL</name>
<dbReference type="SMART" id="SM00360">
    <property type="entry name" value="RRM"/>
    <property type="match status" value="1"/>
</dbReference>
<evidence type="ECO:0000256" key="11">
    <source>
        <dbReference type="ARBA" id="ARBA00023163"/>
    </source>
</evidence>
<feature type="compositionally biased region" description="Pro residues" evidence="14">
    <location>
        <begin position="1955"/>
        <end position="1966"/>
    </location>
</feature>
<feature type="compositionally biased region" description="Acidic residues" evidence="14">
    <location>
        <begin position="84"/>
        <end position="93"/>
    </location>
</feature>
<feature type="compositionally biased region" description="Acidic residues" evidence="14">
    <location>
        <begin position="1852"/>
        <end position="1877"/>
    </location>
</feature>
<feature type="compositionally biased region" description="Basic and acidic residues" evidence="14">
    <location>
        <begin position="1268"/>
        <end position="1285"/>
    </location>
</feature>
<dbReference type="InterPro" id="IPR012677">
    <property type="entry name" value="Nucleotide-bd_a/b_plait_sf"/>
</dbReference>
<feature type="compositionally biased region" description="Low complexity" evidence="14">
    <location>
        <begin position="858"/>
        <end position="867"/>
    </location>
</feature>
<dbReference type="InterPro" id="IPR034467">
    <property type="entry name" value="Set1A_RRM"/>
</dbReference>
<keyword evidence="4" id="KW-0489">Methyltransferase</keyword>
<feature type="compositionally biased region" description="Pro residues" evidence="14">
    <location>
        <begin position="737"/>
        <end position="748"/>
    </location>
</feature>
<dbReference type="GO" id="GO:0032469">
    <property type="term" value="P:endoplasmic reticulum calcium ion homeostasis"/>
    <property type="evidence" value="ECO:0007669"/>
    <property type="project" value="InterPro"/>
</dbReference>
<feature type="compositionally biased region" description="Basic residues" evidence="14">
    <location>
        <begin position="1009"/>
        <end position="1031"/>
    </location>
</feature>
<dbReference type="InterPro" id="IPR012879">
    <property type="entry name" value="CCDC47"/>
</dbReference>
<evidence type="ECO:0000256" key="7">
    <source>
        <dbReference type="ARBA" id="ARBA00022853"/>
    </source>
</evidence>
<sequence>MISVVTRYDHLRHYSIIIRQGSTTLPRISRQGPTMRSAYLLLIPTLLLLLVFPVTRGRYNDDFDDGEDIVDFDDNDFAEFEDMNEEQAAEAETDPPPRVSQSSQPDEDEDEDEATVELEDGQDGFEDSETQDQDMYSKFDREEFEGLEDIEKTGHSMKDPLIIHTVPAHLQNSWESYYMEILMVTGLLAYIMNYIIGKNKNSRLAQAWFNSHRELLESNFALVGDDGTSKEAVSTGKLNQENEHIYNLWCSGRVCCEGMMVQLKFLKRQDLLNVLARMMRPAGDQVQIKVTLNDEDMDTFVFAVGTKKAMAKHQKEMQDLSEFCGDKPKSGAKYGLPDSLTILSEMGEVTDGVMDNKMVHYITNNADKIESIHFSDQFSGPKVMQEEGQPLKLPETKKTLLFTFNVPGMGNTSPKDMDSLLPLMNMVIYSIDKVKKLRLNREGKQKADRNRARVEENFLKQTHAQRQEAAQTRREEKKRAEKERIMAEEDPERQRRLEEAAQRRDQKKIEKKQMKMKQIKDTGSDPQGEAFSCRMDPGCGAETQNAVSLQWKSYKLVQDPAIRRVTQKIYRYDGVHFSVPDSGFPPVGELRDPRPRRLWSRYTEMSLPVPKFKLDEFYVGPIPLKEVTFARLNDNIKEPFLADMCAKFGEVEEMEILFHPKTRKHLGLARVLFTSTRGAKDTVKQLHNTSVMGNIIHAQLDIKGQQRQKYYDLMVNGSYTPQTVPLGGKALTERLQPPAPTQPQPQPQPDTSSETRRRLSSEIAVLAAGVQALTSGSVTPCPAETVFSDQRLDTPPSTMAGPFTPASSASTQSGGGTPYSSRSGTPFSQDSGYAGARHTGFNTGTLGSGYPPQDMLPSSSSSSAVSSTVGGYKVSRYSEEAQEPSVYHRGRPMYPPTTSYRPNEPPCFPPYPNIGGPGQNMAHHTSMPPPPLATQYDQPAMSDRDRERDSGGRYGAGGIGSRRSSYSNQQDTNSSSKYHTHHSSHHSERRDDRGHRRDSLGSRSGDHSHQKHRNHHHSHNHHGSSSRRRSSHDRDRDRERDGDFSNSSDPRYNSSSYRSSSNSMSPPPSSYSAYSSKEPAPATPQGLDVSTLQGCPSLAERGAPPSVGADKDYHAGHHSALPPAPPPPPPLPPASVIAAAVAETLGTMDFSQDSPAREEQWTKPKRRPSTPPAPPKTPPPSSPPHPSITSSSASPSSTSLPHRLPSSSSSPHPPQRDSSSPEPDSTNESLPFAYHSSSLDSRIEMLLKEQKAKFSFLASDEEDEDDRKEDKQRGSRGDRGERRGGSGDLTGEHTGGNQVGDNGEKDQRRRGERDRGRKRGKAGEGRKSPTVLNANAPSSSTYSPHIPPPEEPQTQVGLAGPGALHESSMAGFADNQGTTGAHTPPFNGQSQSSPPSSGEDMEISDEEETESTITTVTSHQHLVTSGSSPSSSQAAMPSQTADPSSSSPNISDSAQHFGTSMHPPINSYHAHLPPPPGYSLQPPPLPGIPPLPHMELHSEYPPPMPHHMYDYATSMEMMNQYSGGAPMSFQMQTHMLSRLHQLRMSSSNGTPGPGEAATADYSSYHLHSIPPPHSHHPYMDQEGSGAGAHYDQDHRYMPSHMPYPYPDPHSTQIPPHSHHGIQPPHTGWPPHVLPTHYPSYMPPPEYGTMLPGDGDEYRAPGEDMPMLAENPHEATVQMVLATLIQEMKNIMQRDLNRKMVENVAFATFDEWWERKETKAKPFQTMVRGVSALRDDEKKEEKVNRPREPLTSLVDWAKSGGVEGFSLRGALRLPSFKVKRKEPQELEEGDMKRPRPSTPPDEDDEAADGRMPEADRHAAERDNKRRKTKPRNRKPWELDSEGEETSDGSSTEKEDEEEEGSEKDSDDDGLSADSDDESLSSSSDGSSSSASSSSSEDEEGERPDSEGADTMDESTIDSTTEKEDYRQNNAAAVSKAGVKTGEAKNSKTDTTAAPTKRPPSPPYPRPSSPVVLLPPLKKRRKTVSFSTDENDSKIQLPTATLSPSPSQMAGESPLLSPGRPPDLHVSAAATTSTRPSKGIQLLPFASKPGASNALIVPPPGRTQDSDESKKEPPVSPQTTPVKSPGKRGAGKDSPKSPASPLMVCRTVQNLPLDHSSMCRMAFEEAPPLPTVNKRSRGRARTPSLSASSCHSLREEDEDEEESEQKLRLREQLGASSLLQLASASATDLSVLADVALKMDPDAGDSEETETSDEAEEQKMEEDLFSPESLALVMNPEGVIVLTEHNYCKPPVLTAPPSTKRTSTRQDSSVLLPADLNTISGVLEAPEEVIGEALPSRGDAGEHLSAIGVPFDSEDVGQAAAVPPSSKKKSMVGKGLEHEKEESKKRRRKDKENLDVHHTKKQEHPGKKMKKRKLEDSEEDVDVEELESGELSSTDTEDDVVEEVRKSERLFLQEAGITTPQRWPKPDPAPETLAMKFDNRSEFEQMTILYDIWNSGLDGEDLMLLKKTYEKLLQDDHSSDWLNDTHWKKTPDGQLREHVTGCARSEGYYAISRKEKDVYLDLDLPEQVIREVENVDNMGVNRVLSERRSEQRRLLTAIGTTALMDSDLLKLNQLKFRKKRLRFGRSRIHEWGLFAMEPIAADEMVIEYVGQNIRQMVADNREKRYAQQGIGSSYLFRVDHDTIIDATKCGNLARFINHCCTPSCYAKVITIESQKKIVIYSKQAIAVNEEITYDYKFPLEDNKIPCLCGTENCRGTLN</sequence>
<feature type="region of interest" description="Disordered" evidence="14">
    <location>
        <begin position="2308"/>
        <end position="2398"/>
    </location>
</feature>
<dbReference type="GO" id="GO:0003723">
    <property type="term" value="F:RNA binding"/>
    <property type="evidence" value="ECO:0007669"/>
    <property type="project" value="UniProtKB-UniRule"/>
</dbReference>
<feature type="compositionally biased region" description="Polar residues" evidence="14">
    <location>
        <begin position="1330"/>
        <end position="1343"/>
    </location>
</feature>
<feature type="transmembrane region" description="Helical" evidence="15">
    <location>
        <begin position="37"/>
        <end position="55"/>
    </location>
</feature>
<feature type="compositionally biased region" description="Basic and acidic residues" evidence="14">
    <location>
        <begin position="442"/>
        <end position="458"/>
    </location>
</feature>
<keyword evidence="15" id="KW-1133">Transmembrane helix</keyword>
<dbReference type="GO" id="GO:0005783">
    <property type="term" value="C:endoplasmic reticulum"/>
    <property type="evidence" value="ECO:0007669"/>
    <property type="project" value="InterPro"/>
</dbReference>
<protein>
    <recommendedName>
        <fullName evidence="21">Coiled-coil domain-containing protein 47</fullName>
    </recommendedName>
</protein>
<feature type="compositionally biased region" description="Basic and acidic residues" evidence="14">
    <location>
        <begin position="1302"/>
        <end position="1327"/>
    </location>
</feature>
<evidence type="ECO:0000256" key="10">
    <source>
        <dbReference type="ARBA" id="ARBA00023159"/>
    </source>
</evidence>
<dbReference type="InterPro" id="IPR000504">
    <property type="entry name" value="RRM_dom"/>
</dbReference>
<dbReference type="GO" id="GO:0005694">
    <property type="term" value="C:chromosome"/>
    <property type="evidence" value="ECO:0007669"/>
    <property type="project" value="UniProtKB-SubCell"/>
</dbReference>
<dbReference type="GO" id="GO:0005509">
    <property type="term" value="F:calcium ion binding"/>
    <property type="evidence" value="ECO:0007669"/>
    <property type="project" value="InterPro"/>
</dbReference>
<keyword evidence="6" id="KW-0949">S-adenosyl-L-methionine</keyword>
<dbReference type="Gene3D" id="3.30.70.330">
    <property type="match status" value="1"/>
</dbReference>
<evidence type="ECO:0000256" key="4">
    <source>
        <dbReference type="ARBA" id="ARBA00022603"/>
    </source>
</evidence>
<comment type="caution">
    <text evidence="19">The sequence shown here is derived from an EMBL/GenBank/DDBJ whole genome shotgun (WGS) entry which is preliminary data.</text>
</comment>
<feature type="compositionally biased region" description="Basic and acidic residues" evidence="14">
    <location>
        <begin position="942"/>
        <end position="951"/>
    </location>
</feature>
<dbReference type="InterPro" id="IPR035979">
    <property type="entry name" value="RBD_domain_sf"/>
</dbReference>
<dbReference type="SUPFAM" id="SSF82199">
    <property type="entry name" value="SET domain"/>
    <property type="match status" value="1"/>
</dbReference>
<keyword evidence="20" id="KW-1185">Reference proteome</keyword>
<feature type="compositionally biased region" description="Basic and acidic residues" evidence="14">
    <location>
        <begin position="1780"/>
        <end position="1792"/>
    </location>
</feature>
<dbReference type="InterPro" id="IPR046341">
    <property type="entry name" value="SET_dom_sf"/>
</dbReference>
<dbReference type="SMART" id="SM00317">
    <property type="entry name" value="SET"/>
    <property type="match status" value="1"/>
</dbReference>
<feature type="domain" description="Post-SET" evidence="18">
    <location>
        <begin position="2700"/>
        <end position="2716"/>
    </location>
</feature>
<dbReference type="GO" id="GO:0032259">
    <property type="term" value="P:methylation"/>
    <property type="evidence" value="ECO:0007669"/>
    <property type="project" value="UniProtKB-KW"/>
</dbReference>
<evidence type="ECO:0000256" key="12">
    <source>
        <dbReference type="ARBA" id="ARBA00023242"/>
    </source>
</evidence>
<keyword evidence="12" id="KW-0539">Nucleus</keyword>
<feature type="region of interest" description="Disordered" evidence="14">
    <location>
        <begin position="1256"/>
        <end position="1499"/>
    </location>
</feature>
<feature type="compositionally biased region" description="Basic and acidic residues" evidence="14">
    <location>
        <begin position="2062"/>
        <end position="2071"/>
    </location>
</feature>
<evidence type="ECO:0000256" key="5">
    <source>
        <dbReference type="ARBA" id="ARBA00022679"/>
    </source>
</evidence>
<dbReference type="SMART" id="SM00508">
    <property type="entry name" value="PostSET"/>
    <property type="match status" value="1"/>
</dbReference>
<feature type="compositionally biased region" description="Acidic residues" evidence="14">
    <location>
        <begin position="1399"/>
        <end position="1410"/>
    </location>
</feature>
<reference evidence="19" key="1">
    <citation type="submission" date="2020-03" db="EMBL/GenBank/DDBJ databases">
        <authorList>
            <person name="Weist P."/>
        </authorList>
    </citation>
    <scope>NUCLEOTIDE SEQUENCE</scope>
</reference>
<feature type="compositionally biased region" description="Basic and acidic residues" evidence="14">
    <location>
        <begin position="1806"/>
        <end position="1822"/>
    </location>
</feature>
<dbReference type="PANTHER" id="PTHR45814">
    <property type="entry name" value="HISTONE-LYSINE N-METHYLTRANSFERASE SETD1"/>
    <property type="match status" value="1"/>
</dbReference>
<dbReference type="InterPro" id="IPR044570">
    <property type="entry name" value="Set1-like"/>
</dbReference>
<dbReference type="Pfam" id="PF07946">
    <property type="entry name" value="CCDC47"/>
    <property type="match status" value="1"/>
</dbReference>
<feature type="compositionally biased region" description="Basic and acidic residues" evidence="14">
    <location>
        <begin position="2333"/>
        <end position="2364"/>
    </location>
</feature>
<keyword evidence="5" id="KW-0808">Transferase</keyword>
<dbReference type="GO" id="GO:0042800">
    <property type="term" value="F:histone H3K4 methyltransferase activity"/>
    <property type="evidence" value="ECO:0007669"/>
    <property type="project" value="InterPro"/>
</dbReference>
<keyword evidence="7" id="KW-0156">Chromatin regulator</keyword>
<feature type="region of interest" description="Disordered" evidence="14">
    <location>
        <begin position="732"/>
        <end position="759"/>
    </location>
</feature>
<evidence type="ECO:0000259" key="18">
    <source>
        <dbReference type="PROSITE" id="PS50868"/>
    </source>
</evidence>
<keyword evidence="8 13" id="KW-0694">RNA-binding</keyword>
<feature type="compositionally biased region" description="Polar residues" evidence="14">
    <location>
        <begin position="819"/>
        <end position="831"/>
    </location>
</feature>
<keyword evidence="11" id="KW-0804">Transcription</keyword>
<feature type="compositionally biased region" description="Pro residues" evidence="14">
    <location>
        <begin position="1472"/>
        <end position="1492"/>
    </location>
</feature>
<feature type="compositionally biased region" description="Polar residues" evidence="14">
    <location>
        <begin position="1992"/>
        <end position="2008"/>
    </location>
</feature>
<feature type="compositionally biased region" description="Acidic residues" evidence="14">
    <location>
        <begin position="2200"/>
        <end position="2214"/>
    </location>
</feature>
<feature type="compositionally biased region" description="Basic and acidic residues" evidence="14">
    <location>
        <begin position="985"/>
        <end position="1008"/>
    </location>
</feature>
<dbReference type="GO" id="GO:0048188">
    <property type="term" value="C:Set1C/COMPASS complex"/>
    <property type="evidence" value="ECO:0007669"/>
    <property type="project" value="InterPro"/>
</dbReference>
<dbReference type="PROSITE" id="PS50868">
    <property type="entry name" value="POST_SET"/>
    <property type="match status" value="1"/>
</dbReference>
<dbReference type="InterPro" id="IPR037841">
    <property type="entry name" value="SET_SETD1A/B"/>
</dbReference>
<feature type="region of interest" description="Disordered" evidence="14">
    <location>
        <begin position="2123"/>
        <end position="2166"/>
    </location>
</feature>
<feature type="compositionally biased region" description="Acidic residues" evidence="14">
    <location>
        <begin position="2374"/>
        <end position="2386"/>
    </location>
</feature>
<proteinExistence type="predicted"/>
<keyword evidence="3" id="KW-0158">Chromosome</keyword>
<feature type="region of interest" description="Disordered" evidence="14">
    <location>
        <begin position="1571"/>
        <end position="1602"/>
    </location>
</feature>
<feature type="compositionally biased region" description="Low complexity" evidence="14">
    <location>
        <begin position="1878"/>
        <end position="1893"/>
    </location>
</feature>
<keyword evidence="15" id="KW-0812">Transmembrane</keyword>
<evidence type="ECO:0000313" key="19">
    <source>
        <dbReference type="EMBL" id="CAB1438741.1"/>
    </source>
</evidence>
<dbReference type="FunFam" id="2.170.270.10:FF:000010">
    <property type="entry name" value="Histone-lysine N-methyltransferase"/>
    <property type="match status" value="1"/>
</dbReference>
<dbReference type="PANTHER" id="PTHR45814:SF3">
    <property type="entry name" value="HISTONE-LYSINE N-METHYLTRANSFERASE SETD1A"/>
    <property type="match status" value="1"/>
</dbReference>
<feature type="compositionally biased region" description="Basic residues" evidence="14">
    <location>
        <begin position="1823"/>
        <end position="1832"/>
    </location>
</feature>
<dbReference type="CDD" id="cd19169">
    <property type="entry name" value="SET_SETD1"/>
    <property type="match status" value="1"/>
</dbReference>
<dbReference type="InterPro" id="IPR024657">
    <property type="entry name" value="COMPASS_Set1_N-SET"/>
</dbReference>
<dbReference type="InterPro" id="IPR001214">
    <property type="entry name" value="SET_dom"/>
</dbReference>
<dbReference type="EMBL" id="CADEAL010002201">
    <property type="protein sequence ID" value="CAB1438741.1"/>
    <property type="molecule type" value="Genomic_DNA"/>
</dbReference>
<feature type="compositionally biased region" description="Basic and acidic residues" evidence="14">
    <location>
        <begin position="471"/>
        <end position="523"/>
    </location>
</feature>
<keyword evidence="15" id="KW-0472">Membrane</keyword>
<evidence type="ECO:0000259" key="17">
    <source>
        <dbReference type="PROSITE" id="PS50280"/>
    </source>
</evidence>
<evidence type="ECO:0000256" key="2">
    <source>
        <dbReference type="ARBA" id="ARBA00004286"/>
    </source>
</evidence>
<evidence type="ECO:0000256" key="14">
    <source>
        <dbReference type="SAM" id="MobiDB-lite"/>
    </source>
</evidence>
<evidence type="ECO:0000313" key="20">
    <source>
        <dbReference type="Proteomes" id="UP001153269"/>
    </source>
</evidence>
<evidence type="ECO:0000256" key="8">
    <source>
        <dbReference type="ARBA" id="ARBA00022884"/>
    </source>
</evidence>
<feature type="compositionally biased region" description="Pro residues" evidence="14">
    <location>
        <begin position="903"/>
        <end position="912"/>
    </location>
</feature>
<feature type="compositionally biased region" description="Low complexity" evidence="14">
    <location>
        <begin position="1388"/>
        <end position="1398"/>
    </location>
</feature>
<dbReference type="InterPro" id="IPR003616">
    <property type="entry name" value="Post-SET_dom"/>
</dbReference>
<dbReference type="Gene3D" id="2.170.270.10">
    <property type="entry name" value="SET domain"/>
    <property type="match status" value="1"/>
</dbReference>
<feature type="region of interest" description="Disordered" evidence="14">
    <location>
        <begin position="442"/>
        <end position="528"/>
    </location>
</feature>
<dbReference type="Proteomes" id="UP001153269">
    <property type="component" value="Unassembled WGS sequence"/>
</dbReference>
<feature type="compositionally biased region" description="Low complexity" evidence="14">
    <location>
        <begin position="1044"/>
        <end position="1076"/>
    </location>
</feature>
<dbReference type="SUPFAM" id="SSF54928">
    <property type="entry name" value="RNA-binding domain, RBD"/>
    <property type="match status" value="1"/>
</dbReference>
<organism evidence="19 20">
    <name type="scientific">Pleuronectes platessa</name>
    <name type="common">European plaice</name>
    <dbReference type="NCBI Taxonomy" id="8262"/>
    <lineage>
        <taxon>Eukaryota</taxon>
        <taxon>Metazoa</taxon>
        <taxon>Chordata</taxon>
        <taxon>Craniata</taxon>
        <taxon>Vertebrata</taxon>
        <taxon>Euteleostomi</taxon>
        <taxon>Actinopterygii</taxon>
        <taxon>Neopterygii</taxon>
        <taxon>Teleostei</taxon>
        <taxon>Neoteleostei</taxon>
        <taxon>Acanthomorphata</taxon>
        <taxon>Carangaria</taxon>
        <taxon>Pleuronectiformes</taxon>
        <taxon>Pleuronectoidei</taxon>
        <taxon>Pleuronectidae</taxon>
        <taxon>Pleuronectes</taxon>
    </lineage>
</organism>
<dbReference type="Pfam" id="PF00856">
    <property type="entry name" value="SET"/>
    <property type="match status" value="1"/>
</dbReference>
<feature type="compositionally biased region" description="Low complexity" evidence="14">
    <location>
        <begin position="1187"/>
        <end position="1221"/>
    </location>
</feature>
<evidence type="ECO:0000256" key="6">
    <source>
        <dbReference type="ARBA" id="ARBA00022691"/>
    </source>
</evidence>
<feature type="compositionally biased region" description="Polar residues" evidence="14">
    <location>
        <begin position="1222"/>
        <end position="1233"/>
    </location>
</feature>
<evidence type="ECO:0000256" key="3">
    <source>
        <dbReference type="ARBA" id="ARBA00022454"/>
    </source>
</evidence>
<evidence type="ECO:0000256" key="1">
    <source>
        <dbReference type="ARBA" id="ARBA00004123"/>
    </source>
</evidence>
<dbReference type="PROSITE" id="PS50102">
    <property type="entry name" value="RRM"/>
    <property type="match status" value="1"/>
</dbReference>
<keyword evidence="9" id="KW-0805">Transcription regulation</keyword>
<dbReference type="PROSITE" id="PS50280">
    <property type="entry name" value="SET"/>
    <property type="match status" value="1"/>
</dbReference>
<dbReference type="FunFam" id="3.30.70.330:FF:000178">
    <property type="entry name" value="Histone-lysine N-methyltransferase"/>
    <property type="match status" value="1"/>
</dbReference>
<feature type="compositionally biased region" description="Low complexity" evidence="14">
    <location>
        <begin position="1425"/>
        <end position="1453"/>
    </location>
</feature>
<accession>A0A9N7UWU2</accession>
<dbReference type="Pfam" id="PF00076">
    <property type="entry name" value="RRM_1"/>
    <property type="match status" value="1"/>
</dbReference>
<comment type="subcellular location">
    <subcellularLocation>
        <location evidence="2">Chromosome</location>
    </subcellularLocation>
    <subcellularLocation>
        <location evidence="1">Nucleus</location>
    </subcellularLocation>
</comment>
<feature type="region of interest" description="Disordered" evidence="14">
    <location>
        <begin position="2199"/>
        <end position="2218"/>
    </location>
</feature>